<dbReference type="AlphaFoldDB" id="A0ABC8TSN7"/>
<dbReference type="InterPro" id="IPR025064">
    <property type="entry name" value="DUF4005"/>
</dbReference>
<evidence type="ECO:0000313" key="4">
    <source>
        <dbReference type="Proteomes" id="UP001642360"/>
    </source>
</evidence>
<proteinExistence type="predicted"/>
<evidence type="ECO:0000256" key="1">
    <source>
        <dbReference type="SAM" id="MobiDB-lite"/>
    </source>
</evidence>
<reference evidence="3 4" key="1">
    <citation type="submission" date="2024-02" db="EMBL/GenBank/DDBJ databases">
        <authorList>
            <person name="Vignale AGUSTIN F."/>
            <person name="Sosa J E."/>
            <person name="Modenutti C."/>
        </authorList>
    </citation>
    <scope>NUCLEOTIDE SEQUENCE [LARGE SCALE GENOMIC DNA]</scope>
</reference>
<dbReference type="EMBL" id="CAUOFW020005946">
    <property type="protein sequence ID" value="CAK9172194.1"/>
    <property type="molecule type" value="Genomic_DNA"/>
</dbReference>
<keyword evidence="4" id="KW-1185">Reference proteome</keyword>
<dbReference type="Pfam" id="PF13178">
    <property type="entry name" value="DUF4005"/>
    <property type="match status" value="1"/>
</dbReference>
<comment type="caution">
    <text evidence="3">The sequence shown here is derived from an EMBL/GenBank/DDBJ whole genome shotgun (WGS) entry which is preliminary data.</text>
</comment>
<protein>
    <recommendedName>
        <fullName evidence="2">DUF4005 domain-containing protein</fullName>
    </recommendedName>
</protein>
<accession>A0ABC8TSN7</accession>
<evidence type="ECO:0000313" key="3">
    <source>
        <dbReference type="EMBL" id="CAK9172194.1"/>
    </source>
</evidence>
<name>A0ABC8TSN7_9AQUA</name>
<feature type="domain" description="DUF4005" evidence="2">
    <location>
        <begin position="1"/>
        <end position="59"/>
    </location>
</feature>
<dbReference type="Proteomes" id="UP001642360">
    <property type="component" value="Unassembled WGS sequence"/>
</dbReference>
<sequence length="107" mass="11590">MATTKSTKAKLRGKVSPWFGLEEAEKNVITRRHSLPSSIKGKLSSSPRAQKLVQASDKDAKKKVADMDADMASKGGCTCKTEAASLGLNARLCLSISEVVIQAEWRR</sequence>
<organism evidence="3 4">
    <name type="scientific">Ilex paraguariensis</name>
    <name type="common">yerba mate</name>
    <dbReference type="NCBI Taxonomy" id="185542"/>
    <lineage>
        <taxon>Eukaryota</taxon>
        <taxon>Viridiplantae</taxon>
        <taxon>Streptophyta</taxon>
        <taxon>Embryophyta</taxon>
        <taxon>Tracheophyta</taxon>
        <taxon>Spermatophyta</taxon>
        <taxon>Magnoliopsida</taxon>
        <taxon>eudicotyledons</taxon>
        <taxon>Gunneridae</taxon>
        <taxon>Pentapetalae</taxon>
        <taxon>asterids</taxon>
        <taxon>campanulids</taxon>
        <taxon>Aquifoliales</taxon>
        <taxon>Aquifoliaceae</taxon>
        <taxon>Ilex</taxon>
    </lineage>
</organism>
<gene>
    <name evidence="3" type="ORF">ILEXP_LOCUS41840</name>
</gene>
<feature type="region of interest" description="Disordered" evidence="1">
    <location>
        <begin position="37"/>
        <end position="60"/>
    </location>
</feature>
<evidence type="ECO:0000259" key="2">
    <source>
        <dbReference type="Pfam" id="PF13178"/>
    </source>
</evidence>